<feature type="region of interest" description="Disordered" evidence="1">
    <location>
        <begin position="198"/>
        <end position="228"/>
    </location>
</feature>
<name>A0A8H7T153_9HELO</name>
<feature type="compositionally biased region" description="Acidic residues" evidence="1">
    <location>
        <begin position="120"/>
        <end position="130"/>
    </location>
</feature>
<dbReference type="PANTHER" id="PTHR15696">
    <property type="entry name" value="SMG-7 SUPPRESSOR WITH MORPHOLOGICAL EFFECT ON GENITALIA PROTEIN 7"/>
    <property type="match status" value="1"/>
</dbReference>
<dbReference type="AlphaFoldDB" id="A0A8H7T153"/>
<dbReference type="GO" id="GO:0042162">
    <property type="term" value="F:telomeric DNA binding"/>
    <property type="evidence" value="ECO:0007669"/>
    <property type="project" value="TreeGrafter"/>
</dbReference>
<dbReference type="EMBL" id="JAFJYH010000324">
    <property type="protein sequence ID" value="KAG4413269.1"/>
    <property type="molecule type" value="Genomic_DNA"/>
</dbReference>
<evidence type="ECO:0000313" key="3">
    <source>
        <dbReference type="EMBL" id="KAG4413269.1"/>
    </source>
</evidence>
<dbReference type="FunFam" id="1.25.40.10:FF:000202">
    <property type="entry name" value="Unplaced genomic scaffold supercont1.7, whole genome shotgun sequence"/>
    <property type="match status" value="1"/>
</dbReference>
<feature type="region of interest" description="Disordered" evidence="1">
    <location>
        <begin position="54"/>
        <end position="183"/>
    </location>
</feature>
<feature type="compositionally biased region" description="Pro residues" evidence="1">
    <location>
        <begin position="82"/>
        <end position="98"/>
    </location>
</feature>
<organism evidence="3 4">
    <name type="scientific">Cadophora malorum</name>
    <dbReference type="NCBI Taxonomy" id="108018"/>
    <lineage>
        <taxon>Eukaryota</taxon>
        <taxon>Fungi</taxon>
        <taxon>Dikarya</taxon>
        <taxon>Ascomycota</taxon>
        <taxon>Pezizomycotina</taxon>
        <taxon>Leotiomycetes</taxon>
        <taxon>Helotiales</taxon>
        <taxon>Ploettnerulaceae</taxon>
        <taxon>Cadophora</taxon>
    </lineage>
</organism>
<dbReference type="Pfam" id="PF10373">
    <property type="entry name" value="EST1_DNA_bind"/>
    <property type="match status" value="1"/>
</dbReference>
<dbReference type="GO" id="GO:0000184">
    <property type="term" value="P:nuclear-transcribed mRNA catabolic process, nonsense-mediated decay"/>
    <property type="evidence" value="ECO:0007669"/>
    <property type="project" value="TreeGrafter"/>
</dbReference>
<evidence type="ECO:0000256" key="1">
    <source>
        <dbReference type="SAM" id="MobiDB-lite"/>
    </source>
</evidence>
<dbReference type="InterPro" id="IPR045153">
    <property type="entry name" value="Est1/Ebs1-like"/>
</dbReference>
<comment type="caution">
    <text evidence="3">The sequence shown here is derived from an EMBL/GenBank/DDBJ whole genome shotgun (WGS) entry which is preliminary data.</text>
</comment>
<feature type="compositionally biased region" description="Basic and acidic residues" evidence="1">
    <location>
        <begin position="54"/>
        <end position="69"/>
    </location>
</feature>
<dbReference type="Proteomes" id="UP000664132">
    <property type="component" value="Unassembled WGS sequence"/>
</dbReference>
<evidence type="ECO:0000313" key="4">
    <source>
        <dbReference type="Proteomes" id="UP000664132"/>
    </source>
</evidence>
<feature type="compositionally biased region" description="Polar residues" evidence="1">
    <location>
        <begin position="104"/>
        <end position="118"/>
    </location>
</feature>
<dbReference type="GO" id="GO:0005697">
    <property type="term" value="C:telomerase holoenzyme complex"/>
    <property type="evidence" value="ECO:0007669"/>
    <property type="project" value="TreeGrafter"/>
</dbReference>
<dbReference type="SUPFAM" id="SSF48452">
    <property type="entry name" value="TPR-like"/>
    <property type="match status" value="1"/>
</dbReference>
<dbReference type="PANTHER" id="PTHR15696:SF0">
    <property type="entry name" value="TELOMERASE-BINDING PROTEIN EST1A"/>
    <property type="match status" value="1"/>
</dbReference>
<evidence type="ECO:0000259" key="2">
    <source>
        <dbReference type="Pfam" id="PF10373"/>
    </source>
</evidence>
<accession>A0A8H7T153</accession>
<dbReference type="Gene3D" id="1.25.40.10">
    <property type="entry name" value="Tetratricopeptide repeat domain"/>
    <property type="match status" value="1"/>
</dbReference>
<dbReference type="InterPro" id="IPR018834">
    <property type="entry name" value="DNA/RNA-bd_Est1-type"/>
</dbReference>
<feature type="domain" description="DNA/RNA-binding" evidence="2">
    <location>
        <begin position="442"/>
        <end position="681"/>
    </location>
</feature>
<proteinExistence type="predicted"/>
<gene>
    <name evidence="3" type="ORF">IFR04_013588</name>
</gene>
<dbReference type="GO" id="GO:0070034">
    <property type="term" value="F:telomerase RNA binding"/>
    <property type="evidence" value="ECO:0007669"/>
    <property type="project" value="TreeGrafter"/>
</dbReference>
<dbReference type="OrthoDB" id="2017974at2759"/>
<keyword evidence="4" id="KW-1185">Reference proteome</keyword>
<protein>
    <recommendedName>
        <fullName evidence="2">DNA/RNA-binding domain-containing protein</fullName>
    </recommendedName>
</protein>
<reference evidence="3" key="1">
    <citation type="submission" date="2021-02" db="EMBL/GenBank/DDBJ databases">
        <title>Genome sequence Cadophora malorum strain M34.</title>
        <authorList>
            <person name="Stefanovic E."/>
            <person name="Vu D."/>
            <person name="Scully C."/>
            <person name="Dijksterhuis J."/>
            <person name="Roader J."/>
            <person name="Houbraken J."/>
        </authorList>
    </citation>
    <scope>NUCLEOTIDE SEQUENCE</scope>
    <source>
        <strain evidence="3">M34</strain>
    </source>
</reference>
<dbReference type="InterPro" id="IPR011990">
    <property type="entry name" value="TPR-like_helical_dom_sf"/>
</dbReference>
<sequence>MLNMWTRDDAAAAREGCQRLVEQTLWDHAQADHQNRLAFAENGDVLEDFKRTYTEECRQKKPTKDDSSPRKPIYNDANAAQPEPPPAGKRPLSSPAPVPRSISGIGTLNLNPPQTSQDADMPDAGEEGDQTAENQPRKRAAIASAGSASPFRDASASPPPRRSKARAASGQYAGSDKEMFDVRPQPVTKQLWTEDATPLPKSLVDPSNVASTQALKSRAPGLQSRPRKTFPATTQALRNSQSPQILGRNASFQSLPVRDDSYDIIMQPETRPISQEQLVAEVKGIYAGLVMVEAKCIDVDNKQATLSQADPTSQPKLNNEQWQALIALHRTLLHEHHDFFLASQHPSASPALRRLASKYAMPARMWRHGIHSFLELLRHRLPASLDHMLAFIYLAYSMMALLYETVPAFEDTWIECLGDLGRYRMAIEDDDIRDREVWTGVARHWYSKASDKAPTTGRLYHHLAILARPNALQQLFYYSKSLCVVIPFTSARESILTLFEPVLNSDNAQGQYRLPPLDMAFVRAHGLLFTSKNIEKFQPTVDEFLGLLDNQIGRVTRKFMEQGYHIAVANSVAMMGFAARDNVLTKELLPAKDTEAQMEVDTDESSSAMVSFRRAQALSNSTFEIVLKRIGDPNVLPFIHVTLVFIYTMARHQGTMAYLQDSFPKQLLSIMLNTLLSSYETHSVIEGDKFPLPEKDDVRPFPEDFAMRGLLWAEDYYPNDWFTNEKIDEEEKYHERASMTPQRKERILWLACRIASLGGIITYDGKSFAAYNNTMTTI</sequence>